<dbReference type="GO" id="GO:0006508">
    <property type="term" value="P:proteolysis"/>
    <property type="evidence" value="ECO:0007669"/>
    <property type="project" value="InterPro"/>
</dbReference>
<dbReference type="AlphaFoldDB" id="A0A0C3BLZ6"/>
<evidence type="ECO:0000313" key="7">
    <source>
        <dbReference type="Proteomes" id="UP000054166"/>
    </source>
</evidence>
<feature type="compositionally biased region" description="Basic and acidic residues" evidence="4">
    <location>
        <begin position="74"/>
        <end position="88"/>
    </location>
</feature>
<dbReference type="HOGENOM" id="CLU_029389_0_2_1"/>
<proteinExistence type="inferred from homology"/>
<feature type="region of interest" description="Disordered" evidence="4">
    <location>
        <begin position="106"/>
        <end position="188"/>
    </location>
</feature>
<organism evidence="6 7">
    <name type="scientific">Piloderma croceum (strain F 1598)</name>
    <dbReference type="NCBI Taxonomy" id="765440"/>
    <lineage>
        <taxon>Eukaryota</taxon>
        <taxon>Fungi</taxon>
        <taxon>Dikarya</taxon>
        <taxon>Basidiomycota</taxon>
        <taxon>Agaricomycotina</taxon>
        <taxon>Agaricomycetes</taxon>
        <taxon>Agaricomycetidae</taxon>
        <taxon>Atheliales</taxon>
        <taxon>Atheliaceae</taxon>
        <taxon>Piloderma</taxon>
    </lineage>
</organism>
<keyword evidence="3" id="KW-0645">Protease</keyword>
<gene>
    <name evidence="6" type="ORF">PILCRDRAFT_824554</name>
</gene>
<evidence type="ECO:0000256" key="1">
    <source>
        <dbReference type="ARBA" id="ARBA00009005"/>
    </source>
</evidence>
<comment type="similarity">
    <text evidence="1">Belongs to the peptidase C14B family.</text>
</comment>
<dbReference type="InterPro" id="IPR050452">
    <property type="entry name" value="Metacaspase"/>
</dbReference>
<dbReference type="PANTHER" id="PTHR48104:SF30">
    <property type="entry name" value="METACASPASE-1"/>
    <property type="match status" value="1"/>
</dbReference>
<sequence>MPLPKKKKGGVVDMVDRLIVRVIAPQMKRQHEPYSDHDDRHSDNQSYDQHSEDHDRDSRRDDRSLEYQPSIHEYSAHEGGDDEVAERGHYSNQPPLVIRSIDQSLAQHHPRNPSQGQSRGYATTRSIDQSPAQHHPRNPSQGHSQGYAVTRSIDQSPAQHHPRNPSHGQSQGHAGVHPSNTKRTATSPRGLKRLFPIHEPPISPIQIFCHDDSGNTQSSCRHPTFQYSNCSGKKKAVCVGINYIGQKRELHGCIDDAHDISNFLIRKYHYKPEDVLVLTDDLHDERQRPTRANMINAMQWLIKDAKRHDSLFFHYSGHGGQTNGTDVDPEKGYDDVIFPVDYQRAGYIADRELNKYLVHPLPQGCRLTSLFDSCHSGTVLDLPYIYHSNGRLAGRNISEHWRASKASSADAISWCACRDDQSSADTQEHGEAVGAMSWAFRTALTRNPNQSYAQLLKSVREILRNRYSQVSQLSSSHPMDHNVRFLM</sequence>
<protein>
    <recommendedName>
        <fullName evidence="5">Peptidase C14 caspase domain-containing protein</fullName>
    </recommendedName>
</protein>
<keyword evidence="2" id="KW-0053">Apoptosis</keyword>
<evidence type="ECO:0000256" key="4">
    <source>
        <dbReference type="SAM" id="MobiDB-lite"/>
    </source>
</evidence>
<dbReference type="GO" id="GO:0006915">
    <property type="term" value="P:apoptotic process"/>
    <property type="evidence" value="ECO:0007669"/>
    <property type="project" value="UniProtKB-KW"/>
</dbReference>
<reference evidence="7" key="2">
    <citation type="submission" date="2015-01" db="EMBL/GenBank/DDBJ databases">
        <title>Evolutionary Origins and Diversification of the Mycorrhizal Mutualists.</title>
        <authorList>
            <consortium name="DOE Joint Genome Institute"/>
            <consortium name="Mycorrhizal Genomics Consortium"/>
            <person name="Kohler A."/>
            <person name="Kuo A."/>
            <person name="Nagy L.G."/>
            <person name="Floudas D."/>
            <person name="Copeland A."/>
            <person name="Barry K.W."/>
            <person name="Cichocki N."/>
            <person name="Veneault-Fourrey C."/>
            <person name="LaButti K."/>
            <person name="Lindquist E.A."/>
            <person name="Lipzen A."/>
            <person name="Lundell T."/>
            <person name="Morin E."/>
            <person name="Murat C."/>
            <person name="Riley R."/>
            <person name="Ohm R."/>
            <person name="Sun H."/>
            <person name="Tunlid A."/>
            <person name="Henrissat B."/>
            <person name="Grigoriev I.V."/>
            <person name="Hibbett D.S."/>
            <person name="Martin F."/>
        </authorList>
    </citation>
    <scope>NUCLEOTIDE SEQUENCE [LARGE SCALE GENOMIC DNA]</scope>
    <source>
        <strain evidence="7">F 1598</strain>
    </source>
</reference>
<feature type="compositionally biased region" description="Basic and acidic residues" evidence="4">
    <location>
        <begin position="29"/>
        <end position="65"/>
    </location>
</feature>
<dbReference type="Gene3D" id="3.40.50.12660">
    <property type="match status" value="1"/>
</dbReference>
<dbReference type="InParanoid" id="A0A0C3BLZ6"/>
<feature type="compositionally biased region" description="Polar residues" evidence="4">
    <location>
        <begin position="106"/>
        <end position="144"/>
    </location>
</feature>
<evidence type="ECO:0000256" key="3">
    <source>
        <dbReference type="ARBA" id="ARBA00022807"/>
    </source>
</evidence>
<feature type="compositionally biased region" description="Polar residues" evidence="4">
    <location>
        <begin position="166"/>
        <end position="187"/>
    </location>
</feature>
<feature type="region of interest" description="Disordered" evidence="4">
    <location>
        <begin position="23"/>
        <end position="88"/>
    </location>
</feature>
<dbReference type="InterPro" id="IPR011600">
    <property type="entry name" value="Pept_C14_caspase"/>
</dbReference>
<keyword evidence="7" id="KW-1185">Reference proteome</keyword>
<keyword evidence="3" id="KW-0378">Hydrolase</keyword>
<dbReference type="PANTHER" id="PTHR48104">
    <property type="entry name" value="METACASPASE-4"/>
    <property type="match status" value="1"/>
</dbReference>
<dbReference type="Pfam" id="PF00656">
    <property type="entry name" value="Peptidase_C14"/>
    <property type="match status" value="1"/>
</dbReference>
<name>A0A0C3BLZ6_PILCF</name>
<reference evidence="6 7" key="1">
    <citation type="submission" date="2014-04" db="EMBL/GenBank/DDBJ databases">
        <authorList>
            <consortium name="DOE Joint Genome Institute"/>
            <person name="Kuo A."/>
            <person name="Tarkka M."/>
            <person name="Buscot F."/>
            <person name="Kohler A."/>
            <person name="Nagy L.G."/>
            <person name="Floudas D."/>
            <person name="Copeland A."/>
            <person name="Barry K.W."/>
            <person name="Cichocki N."/>
            <person name="Veneault-Fourrey C."/>
            <person name="LaButti K."/>
            <person name="Lindquist E.A."/>
            <person name="Lipzen A."/>
            <person name="Lundell T."/>
            <person name="Morin E."/>
            <person name="Murat C."/>
            <person name="Sun H."/>
            <person name="Tunlid A."/>
            <person name="Henrissat B."/>
            <person name="Grigoriev I.V."/>
            <person name="Hibbett D.S."/>
            <person name="Martin F."/>
            <person name="Nordberg H.P."/>
            <person name="Cantor M.N."/>
            <person name="Hua S.X."/>
        </authorList>
    </citation>
    <scope>NUCLEOTIDE SEQUENCE [LARGE SCALE GENOMIC DNA]</scope>
    <source>
        <strain evidence="6 7">F 1598</strain>
    </source>
</reference>
<dbReference type="Proteomes" id="UP000054166">
    <property type="component" value="Unassembled WGS sequence"/>
</dbReference>
<evidence type="ECO:0000256" key="2">
    <source>
        <dbReference type="ARBA" id="ARBA00022703"/>
    </source>
</evidence>
<keyword evidence="3" id="KW-0788">Thiol protease</keyword>
<dbReference type="GO" id="GO:0004197">
    <property type="term" value="F:cysteine-type endopeptidase activity"/>
    <property type="evidence" value="ECO:0007669"/>
    <property type="project" value="InterPro"/>
</dbReference>
<dbReference type="SUPFAM" id="SSF52129">
    <property type="entry name" value="Caspase-like"/>
    <property type="match status" value="1"/>
</dbReference>
<evidence type="ECO:0000259" key="5">
    <source>
        <dbReference type="Pfam" id="PF00656"/>
    </source>
</evidence>
<dbReference type="OrthoDB" id="3223806at2759"/>
<evidence type="ECO:0000313" key="6">
    <source>
        <dbReference type="EMBL" id="KIM78342.1"/>
    </source>
</evidence>
<dbReference type="InterPro" id="IPR029030">
    <property type="entry name" value="Caspase-like_dom_sf"/>
</dbReference>
<dbReference type="EMBL" id="KN833017">
    <property type="protein sequence ID" value="KIM78342.1"/>
    <property type="molecule type" value="Genomic_DNA"/>
</dbReference>
<dbReference type="GO" id="GO:0005737">
    <property type="term" value="C:cytoplasm"/>
    <property type="evidence" value="ECO:0007669"/>
    <property type="project" value="TreeGrafter"/>
</dbReference>
<accession>A0A0C3BLZ6</accession>
<feature type="domain" description="Peptidase C14 caspase" evidence="5">
    <location>
        <begin position="233"/>
        <end position="478"/>
    </location>
</feature>